<feature type="transmembrane region" description="Helical" evidence="1">
    <location>
        <begin position="32"/>
        <end position="53"/>
    </location>
</feature>
<reference evidence="3" key="1">
    <citation type="journal article" date="2019" name="Int. J. Syst. Evol. Microbiol.">
        <title>The Global Catalogue of Microorganisms (GCM) 10K type strain sequencing project: providing services to taxonomists for standard genome sequencing and annotation.</title>
        <authorList>
            <consortium name="The Broad Institute Genomics Platform"/>
            <consortium name="The Broad Institute Genome Sequencing Center for Infectious Disease"/>
            <person name="Wu L."/>
            <person name="Ma J."/>
        </authorList>
    </citation>
    <scope>NUCLEOTIDE SEQUENCE [LARGE SCALE GENOMIC DNA]</scope>
    <source>
        <strain evidence="3">JCM 15395</strain>
    </source>
</reference>
<name>A0ABP3QU70_9BACI</name>
<dbReference type="RefSeq" id="WP_343810799.1">
    <property type="nucleotide sequence ID" value="NZ_BAAADS010000006.1"/>
</dbReference>
<keyword evidence="3" id="KW-1185">Reference proteome</keyword>
<accession>A0ABP3QU70</accession>
<evidence type="ECO:0000256" key="1">
    <source>
        <dbReference type="SAM" id="Phobius"/>
    </source>
</evidence>
<keyword evidence="1" id="KW-0472">Membrane</keyword>
<organism evidence="2 3">
    <name type="scientific">Virgibacillus siamensis</name>
    <dbReference type="NCBI Taxonomy" id="480071"/>
    <lineage>
        <taxon>Bacteria</taxon>
        <taxon>Bacillati</taxon>
        <taxon>Bacillota</taxon>
        <taxon>Bacilli</taxon>
        <taxon>Bacillales</taxon>
        <taxon>Bacillaceae</taxon>
        <taxon>Virgibacillus</taxon>
    </lineage>
</organism>
<evidence type="ECO:0008006" key="4">
    <source>
        <dbReference type="Google" id="ProtNLM"/>
    </source>
</evidence>
<dbReference type="Proteomes" id="UP001500866">
    <property type="component" value="Unassembled WGS sequence"/>
</dbReference>
<gene>
    <name evidence="2" type="ORF">GCM10009001_09710</name>
</gene>
<sequence>MKKAFLISVIAAAVLFLAGVLSEYTELFGKIAVGIGVFFFIIAGLTSGAFISGSQMQANFHSESKQSRAERRNMMFVSGVVMIPQFIAGYFLLTL</sequence>
<evidence type="ECO:0000313" key="3">
    <source>
        <dbReference type="Proteomes" id="UP001500866"/>
    </source>
</evidence>
<evidence type="ECO:0000313" key="2">
    <source>
        <dbReference type="EMBL" id="GAA0595652.1"/>
    </source>
</evidence>
<dbReference type="Pfam" id="PF17247">
    <property type="entry name" value="DUF5316"/>
    <property type="match status" value="1"/>
</dbReference>
<dbReference type="EMBL" id="BAAADS010000006">
    <property type="protein sequence ID" value="GAA0595652.1"/>
    <property type="molecule type" value="Genomic_DNA"/>
</dbReference>
<comment type="caution">
    <text evidence="2">The sequence shown here is derived from an EMBL/GenBank/DDBJ whole genome shotgun (WGS) entry which is preliminary data.</text>
</comment>
<keyword evidence="1" id="KW-1133">Transmembrane helix</keyword>
<feature type="transmembrane region" description="Helical" evidence="1">
    <location>
        <begin position="74"/>
        <end position="93"/>
    </location>
</feature>
<keyword evidence="1" id="KW-0812">Transmembrane</keyword>
<proteinExistence type="predicted"/>
<protein>
    <recommendedName>
        <fullName evidence="4">DUF5316 domain-containing protein</fullName>
    </recommendedName>
</protein>
<dbReference type="InterPro" id="IPR035167">
    <property type="entry name" value="DUF5316"/>
</dbReference>